<dbReference type="Pfam" id="PF00675">
    <property type="entry name" value="Peptidase_M16"/>
    <property type="match status" value="1"/>
</dbReference>
<dbReference type="InterPro" id="IPR011765">
    <property type="entry name" value="Pept_M16_N"/>
</dbReference>
<dbReference type="GO" id="GO:0046872">
    <property type="term" value="F:metal ion binding"/>
    <property type="evidence" value="ECO:0007669"/>
    <property type="project" value="InterPro"/>
</dbReference>
<proteinExistence type="predicted"/>
<dbReference type="PANTHER" id="PTHR11851">
    <property type="entry name" value="METALLOPROTEASE"/>
    <property type="match status" value="1"/>
</dbReference>
<dbReference type="InterPro" id="IPR011249">
    <property type="entry name" value="Metalloenz_LuxS/M16"/>
</dbReference>
<name>A0A7C6EEJ7_UNCW3</name>
<evidence type="ECO:0000259" key="1">
    <source>
        <dbReference type="Pfam" id="PF00675"/>
    </source>
</evidence>
<dbReference type="SUPFAM" id="SSF63411">
    <property type="entry name" value="LuxS/MPP-like metallohydrolase"/>
    <property type="match status" value="2"/>
</dbReference>
<dbReference type="Gene3D" id="3.30.830.10">
    <property type="entry name" value="Metalloenzyme, LuxS/M16 peptidase-like"/>
    <property type="match status" value="2"/>
</dbReference>
<evidence type="ECO:0000259" key="2">
    <source>
        <dbReference type="Pfam" id="PF05193"/>
    </source>
</evidence>
<dbReference type="EMBL" id="DTLI01000197">
    <property type="protein sequence ID" value="HHS52842.1"/>
    <property type="molecule type" value="Genomic_DNA"/>
</dbReference>
<reference evidence="3" key="1">
    <citation type="journal article" date="2020" name="mSystems">
        <title>Genome- and Community-Level Interaction Insights into Carbon Utilization and Element Cycling Functions of Hydrothermarchaeota in Hydrothermal Sediment.</title>
        <authorList>
            <person name="Zhou Z."/>
            <person name="Liu Y."/>
            <person name="Xu W."/>
            <person name="Pan J."/>
            <person name="Luo Z.H."/>
            <person name="Li M."/>
        </authorList>
    </citation>
    <scope>NUCLEOTIDE SEQUENCE [LARGE SCALE GENOMIC DNA]</scope>
    <source>
        <strain evidence="3">SpSt-876</strain>
    </source>
</reference>
<dbReference type="InterPro" id="IPR050361">
    <property type="entry name" value="MPP/UQCRC_Complex"/>
</dbReference>
<evidence type="ECO:0000313" key="3">
    <source>
        <dbReference type="EMBL" id="HHS52842.1"/>
    </source>
</evidence>
<dbReference type="PANTHER" id="PTHR11851:SF224">
    <property type="entry name" value="PROCESSING PROTEASE"/>
    <property type="match status" value="1"/>
</dbReference>
<feature type="domain" description="Peptidase M16 C-terminal" evidence="2">
    <location>
        <begin position="200"/>
        <end position="377"/>
    </location>
</feature>
<dbReference type="InterPro" id="IPR007863">
    <property type="entry name" value="Peptidase_M16_C"/>
</dbReference>
<dbReference type="AlphaFoldDB" id="A0A7C6EEJ7"/>
<comment type="caution">
    <text evidence="3">The sequence shown here is derived from an EMBL/GenBank/DDBJ whole genome shotgun (WGS) entry which is preliminary data.</text>
</comment>
<dbReference type="Pfam" id="PF05193">
    <property type="entry name" value="Peptidase_M16_C"/>
    <property type="match status" value="1"/>
</dbReference>
<sequence length="462" mass="52390">MKGLLLTKKPRQSLCPLILLLILSSFVYSALVEAFPIQRDSLANGLVILTTEDHKLPMVEIRAQVRAGSVNDPKGKEGLANLVCRLLVRGTKKRTIEKINAEIELVGGELNEWTDKDNSSINIRVLTKDLDLAVDLLADLLLNPTFPDSEIIKVKKEVVSSIIRSDEEPDEIGHKAFFRLLFPNHPYGHPVIGYPKAIDSITKDDILDFYQRYYAPNNCFIVAVGDFVFKELKEKIENKFRDWQSKKIPELAITDQALPVKPKVKIITKPDVNQAYIFLGFLGLKENAPDLFPSRVMNFILGASALSSRLGISVREKGGLAYDVGSYFERNLYPGAYIFSTQTKTANTQIAIDKILYEIRRMRDSGITKEELEKAKKFYTGNFPLTFDSFSDKVNLIARIERYQLGLDYLNRFNDRIQSLTLKQVNQAAKNHLFPDNYILVIVGNLTEADVKLDNVDWVKEE</sequence>
<gene>
    <name evidence="3" type="ORF">ENW73_08320</name>
</gene>
<feature type="domain" description="Peptidase M16 N-terminal" evidence="1">
    <location>
        <begin position="48"/>
        <end position="192"/>
    </location>
</feature>
<organism evidence="3">
    <name type="scientific">candidate division WOR-3 bacterium</name>
    <dbReference type="NCBI Taxonomy" id="2052148"/>
    <lineage>
        <taxon>Bacteria</taxon>
        <taxon>Bacteria division WOR-3</taxon>
    </lineage>
</organism>
<accession>A0A7C6EEJ7</accession>
<protein>
    <submittedName>
        <fullName evidence="3">Insulinase family protein</fullName>
    </submittedName>
</protein>